<keyword evidence="2" id="KW-1185">Reference proteome</keyword>
<reference evidence="1 2" key="1">
    <citation type="submission" date="2021-04" db="EMBL/GenBank/DDBJ databases">
        <authorList>
            <person name="Pira H."/>
            <person name="Risdian C."/>
            <person name="Wink J."/>
        </authorList>
    </citation>
    <scope>NUCLEOTIDE SEQUENCE [LARGE SCALE GENOMIC DNA]</scope>
    <source>
        <strain evidence="1 2">WH131</strain>
    </source>
</reference>
<dbReference type="Proteomes" id="UP000699975">
    <property type="component" value="Unassembled WGS sequence"/>
</dbReference>
<comment type="caution">
    <text evidence="1">The sequence shown here is derived from an EMBL/GenBank/DDBJ whole genome shotgun (WGS) entry which is preliminary data.</text>
</comment>
<evidence type="ECO:0000313" key="2">
    <source>
        <dbReference type="Proteomes" id="UP000699975"/>
    </source>
</evidence>
<proteinExistence type="predicted"/>
<dbReference type="RefSeq" id="WP_218317554.1">
    <property type="nucleotide sequence ID" value="NZ_JAGSPB010000002.1"/>
</dbReference>
<dbReference type="EMBL" id="JAGSPB010000002">
    <property type="protein sequence ID" value="MBV7267038.1"/>
    <property type="molecule type" value="Genomic_DNA"/>
</dbReference>
<sequence>MNYRSLAVLSFVSVALSGCAQKQFVKGHGLAPSETVYIVTAPTGATASTNYGQSCTTPCYLPLLRAKGGEVTVAMDGHHTERFTVTSSVSDARIARRAASNAVEAIDPDPVSILLTAAAQLADGKGGVMSLDERDFVIEMRPLEDGEEDLLAPAEPITGERIPIDISETATE</sequence>
<protein>
    <recommendedName>
        <fullName evidence="3">Lipoprotein</fullName>
    </recommendedName>
</protein>
<evidence type="ECO:0000313" key="1">
    <source>
        <dbReference type="EMBL" id="MBV7267038.1"/>
    </source>
</evidence>
<name>A0ABS6SRN2_9SPHN</name>
<evidence type="ECO:0008006" key="3">
    <source>
        <dbReference type="Google" id="ProtNLM"/>
    </source>
</evidence>
<accession>A0ABS6SRN2</accession>
<dbReference type="PROSITE" id="PS51257">
    <property type="entry name" value="PROKAR_LIPOPROTEIN"/>
    <property type="match status" value="1"/>
</dbReference>
<organism evidence="1 2">
    <name type="scientific">Erythrobacter ani</name>
    <dbReference type="NCBI Taxonomy" id="2827235"/>
    <lineage>
        <taxon>Bacteria</taxon>
        <taxon>Pseudomonadati</taxon>
        <taxon>Pseudomonadota</taxon>
        <taxon>Alphaproteobacteria</taxon>
        <taxon>Sphingomonadales</taxon>
        <taxon>Erythrobacteraceae</taxon>
        <taxon>Erythrobacter/Porphyrobacter group</taxon>
        <taxon>Erythrobacter</taxon>
    </lineage>
</organism>
<gene>
    <name evidence="1" type="ORF">KCG45_12670</name>
</gene>